<keyword evidence="1" id="KW-0175">Coiled coil</keyword>
<dbReference type="GO" id="GO:0000815">
    <property type="term" value="C:ESCRT III complex"/>
    <property type="evidence" value="ECO:0007669"/>
    <property type="project" value="EnsemblFungi"/>
</dbReference>
<dbReference type="STRING" id="1071378.G0WHY5"/>
<dbReference type="Pfam" id="PF03357">
    <property type="entry name" value="Snf7"/>
    <property type="match status" value="1"/>
</dbReference>
<dbReference type="PANTHER" id="PTHR10476">
    <property type="entry name" value="CHARGED MULTIVESICULAR BODY PROTEIN"/>
    <property type="match status" value="1"/>
</dbReference>
<dbReference type="GeneID" id="11497762"/>
<dbReference type="EMBL" id="HE580277">
    <property type="protein sequence ID" value="CCD27396.1"/>
    <property type="molecule type" value="Genomic_DNA"/>
</dbReference>
<feature type="coiled-coil region" evidence="1">
    <location>
        <begin position="15"/>
        <end position="49"/>
    </location>
</feature>
<gene>
    <name evidence="3" type="primary">NDAI0K02050</name>
    <name evidence="3" type="ordered locus">NDAI_0K02050</name>
</gene>
<sequence>MGLFEAIFGKSVTPQERLKKNQRALDRAQRELEREKRKLATQEKKLILEIKKSAKNGQIKAAKIQAKDLVRTRNYMEKFDNMKTQLQAISLRIQAVRSSDQMTRSMREATGLLAGMNRSMNLPQLQTISMEFEKQTDLMDQRQEFMDEAIDNAMGDELDEDEEADEIVNKVLDEIGVDLNTKLQNTPQGVLSSMNANDEFTENSDTMNKEPVIEGMGGGQQHPDDDLQARLNNLKKQ</sequence>
<reference evidence="3 4" key="1">
    <citation type="journal article" date="2011" name="Proc. Natl. Acad. Sci. U.S.A.">
        <title>Evolutionary erosion of yeast sex chromosomes by mating-type switching accidents.</title>
        <authorList>
            <person name="Gordon J.L."/>
            <person name="Armisen D."/>
            <person name="Proux-Wera E."/>
            <person name="Oheigeartaigh S.S."/>
            <person name="Byrne K.P."/>
            <person name="Wolfe K.H."/>
        </authorList>
    </citation>
    <scope>NUCLEOTIDE SEQUENCE [LARGE SCALE GENOMIC DNA]</scope>
    <source>
        <strain evidence="4">ATCC 10597 / BCRC 20456 / CBS 421 / NBRC 0211 / NRRL Y-12639</strain>
    </source>
</reference>
<dbReference type="OrthoDB" id="10252926at2759"/>
<dbReference type="HOGENOM" id="CLU_069208_1_0_1"/>
<dbReference type="RefSeq" id="XP_003672639.1">
    <property type="nucleotide sequence ID" value="XM_003672591.1"/>
</dbReference>
<feature type="compositionally biased region" description="Polar residues" evidence="2">
    <location>
        <begin position="188"/>
        <end position="206"/>
    </location>
</feature>
<dbReference type="GO" id="GO:0070676">
    <property type="term" value="P:intralumenal vesicle formation"/>
    <property type="evidence" value="ECO:0007669"/>
    <property type="project" value="EnsemblFungi"/>
</dbReference>
<dbReference type="AlphaFoldDB" id="G0WHY5"/>
<dbReference type="KEGG" id="ndi:NDAI_0K02050"/>
<dbReference type="GO" id="GO:0045053">
    <property type="term" value="P:protein retention in Golgi apparatus"/>
    <property type="evidence" value="ECO:0007669"/>
    <property type="project" value="EnsemblFungi"/>
</dbReference>
<evidence type="ECO:0000313" key="3">
    <source>
        <dbReference type="EMBL" id="CCD27396.1"/>
    </source>
</evidence>
<dbReference type="GO" id="GO:1904669">
    <property type="term" value="P:ATP export"/>
    <property type="evidence" value="ECO:0007669"/>
    <property type="project" value="EnsemblFungi"/>
</dbReference>
<keyword evidence="4" id="KW-1185">Reference proteome</keyword>
<evidence type="ECO:0008006" key="5">
    <source>
        <dbReference type="Google" id="ProtNLM"/>
    </source>
</evidence>
<feature type="region of interest" description="Disordered" evidence="2">
    <location>
        <begin position="188"/>
        <end position="237"/>
    </location>
</feature>
<evidence type="ECO:0000256" key="2">
    <source>
        <dbReference type="SAM" id="MobiDB-lite"/>
    </source>
</evidence>
<dbReference type="GO" id="GO:0043328">
    <property type="term" value="P:protein transport to vacuole involved in ubiquitin-dependent protein catabolic process via the multivesicular body sorting pathway"/>
    <property type="evidence" value="ECO:0007669"/>
    <property type="project" value="EnsemblFungi"/>
</dbReference>
<dbReference type="eggNOG" id="KOG3230">
    <property type="taxonomic scope" value="Eukaryota"/>
</dbReference>
<dbReference type="InterPro" id="IPR005024">
    <property type="entry name" value="Snf7_fam"/>
</dbReference>
<protein>
    <recommendedName>
        <fullName evidence="5">DOA4-independent degradation protein 4</fullName>
    </recommendedName>
</protein>
<dbReference type="Gene3D" id="6.10.140.1230">
    <property type="match status" value="1"/>
</dbReference>
<evidence type="ECO:0000313" key="4">
    <source>
        <dbReference type="Proteomes" id="UP000000689"/>
    </source>
</evidence>
<evidence type="ECO:0000256" key="1">
    <source>
        <dbReference type="SAM" id="Coils"/>
    </source>
</evidence>
<dbReference type="OMA" id="KMAKMNQ"/>
<name>G0WHY5_NAUDC</name>
<dbReference type="Proteomes" id="UP000000689">
    <property type="component" value="Chromosome 11"/>
</dbReference>
<proteinExistence type="predicted"/>
<accession>G0WHY5</accession>
<organism evidence="3 4">
    <name type="scientific">Naumovozyma dairenensis (strain ATCC 10597 / BCRC 20456 / CBS 421 / NBRC 0211 / NRRL Y-12639)</name>
    <name type="common">Saccharomyces dairenensis</name>
    <dbReference type="NCBI Taxonomy" id="1071378"/>
    <lineage>
        <taxon>Eukaryota</taxon>
        <taxon>Fungi</taxon>
        <taxon>Dikarya</taxon>
        <taxon>Ascomycota</taxon>
        <taxon>Saccharomycotina</taxon>
        <taxon>Saccharomycetes</taxon>
        <taxon>Saccharomycetales</taxon>
        <taxon>Saccharomycetaceae</taxon>
        <taxon>Naumovozyma</taxon>
    </lineage>
</organism>